<reference evidence="1" key="1">
    <citation type="submission" date="2014-11" db="EMBL/GenBank/DDBJ databases">
        <authorList>
            <person name="Amaro Gonzalez C."/>
        </authorList>
    </citation>
    <scope>NUCLEOTIDE SEQUENCE</scope>
</reference>
<reference evidence="1" key="2">
    <citation type="journal article" date="2015" name="Fish Shellfish Immunol.">
        <title>Early steps in the European eel (Anguilla anguilla)-Vibrio vulnificus interaction in the gills: Role of the RtxA13 toxin.</title>
        <authorList>
            <person name="Callol A."/>
            <person name="Pajuelo D."/>
            <person name="Ebbesson L."/>
            <person name="Teles M."/>
            <person name="MacKenzie S."/>
            <person name="Amaro C."/>
        </authorList>
    </citation>
    <scope>NUCLEOTIDE SEQUENCE</scope>
</reference>
<dbReference type="EMBL" id="GBXM01092848">
    <property type="protein sequence ID" value="JAH15729.1"/>
    <property type="molecule type" value="Transcribed_RNA"/>
</dbReference>
<evidence type="ECO:0000313" key="1">
    <source>
        <dbReference type="EMBL" id="JAH15729.1"/>
    </source>
</evidence>
<accession>A0A0E9QG31</accession>
<protein>
    <submittedName>
        <fullName evidence="1">Uncharacterized protein</fullName>
    </submittedName>
</protein>
<name>A0A0E9QG31_ANGAN</name>
<sequence length="22" mass="2474">MYNKLTSDSGSYLPIQILVTTE</sequence>
<organism evidence="1">
    <name type="scientific">Anguilla anguilla</name>
    <name type="common">European freshwater eel</name>
    <name type="synonym">Muraena anguilla</name>
    <dbReference type="NCBI Taxonomy" id="7936"/>
    <lineage>
        <taxon>Eukaryota</taxon>
        <taxon>Metazoa</taxon>
        <taxon>Chordata</taxon>
        <taxon>Craniata</taxon>
        <taxon>Vertebrata</taxon>
        <taxon>Euteleostomi</taxon>
        <taxon>Actinopterygii</taxon>
        <taxon>Neopterygii</taxon>
        <taxon>Teleostei</taxon>
        <taxon>Anguilliformes</taxon>
        <taxon>Anguillidae</taxon>
        <taxon>Anguilla</taxon>
    </lineage>
</organism>
<dbReference type="AlphaFoldDB" id="A0A0E9QG31"/>
<proteinExistence type="predicted"/>